<evidence type="ECO:0000313" key="2">
    <source>
        <dbReference type="EMBL" id="QHT80492.1"/>
    </source>
</evidence>
<accession>A0A6C0HIU0</accession>
<dbReference type="PROSITE" id="PS50157">
    <property type="entry name" value="ZINC_FINGER_C2H2_2"/>
    <property type="match status" value="1"/>
</dbReference>
<evidence type="ECO:0000259" key="1">
    <source>
        <dbReference type="PROSITE" id="PS50157"/>
    </source>
</evidence>
<dbReference type="InterPro" id="IPR013087">
    <property type="entry name" value="Znf_C2H2_type"/>
</dbReference>
<dbReference type="InterPro" id="IPR002711">
    <property type="entry name" value="HNH"/>
</dbReference>
<dbReference type="Pfam" id="PF01844">
    <property type="entry name" value="HNH"/>
    <property type="match status" value="1"/>
</dbReference>
<proteinExistence type="predicted"/>
<dbReference type="Gene3D" id="3.30.160.60">
    <property type="entry name" value="Classic Zinc Finger"/>
    <property type="match status" value="1"/>
</dbReference>
<dbReference type="GO" id="GO:0004519">
    <property type="term" value="F:endonuclease activity"/>
    <property type="evidence" value="ECO:0007669"/>
    <property type="project" value="InterPro"/>
</dbReference>
<dbReference type="GO" id="GO:0008270">
    <property type="term" value="F:zinc ion binding"/>
    <property type="evidence" value="ECO:0007669"/>
    <property type="project" value="InterPro"/>
</dbReference>
<sequence length="227" mass="25946">MSFKDKKCLQQHCKCKRHIRISESILENRRFACNVCGKRYSIRQSLHAHKQANSCKAVTSTSSIIPGVEEMQKILVNSEKKHIDQNAVLETMQKKFDVQQKQIEAMQKKIDEIGILLHNPNKQEVTIDSQCAQEPQSNKKRKKINKIVRQQVLNQQENACGACKLALTPYYEIDHIIGLQFGGTDDESNLMALCRECHGMKSIAENQCRDQIKDAIKTIVREKLGIV</sequence>
<protein>
    <recommendedName>
        <fullName evidence="1">C2H2-type domain-containing protein</fullName>
    </recommendedName>
</protein>
<dbReference type="AlphaFoldDB" id="A0A6C0HIU0"/>
<feature type="domain" description="C2H2-type" evidence="1">
    <location>
        <begin position="31"/>
        <end position="54"/>
    </location>
</feature>
<dbReference type="CDD" id="cd00085">
    <property type="entry name" value="HNHc"/>
    <property type="match status" value="1"/>
</dbReference>
<dbReference type="Gene3D" id="1.10.30.50">
    <property type="match status" value="1"/>
</dbReference>
<dbReference type="GO" id="GO:0003676">
    <property type="term" value="F:nucleic acid binding"/>
    <property type="evidence" value="ECO:0007669"/>
    <property type="project" value="InterPro"/>
</dbReference>
<dbReference type="SMART" id="SM00507">
    <property type="entry name" value="HNHc"/>
    <property type="match status" value="1"/>
</dbReference>
<dbReference type="EMBL" id="MN739970">
    <property type="protein sequence ID" value="QHT80492.1"/>
    <property type="molecule type" value="Genomic_DNA"/>
</dbReference>
<dbReference type="InterPro" id="IPR003615">
    <property type="entry name" value="HNH_nuc"/>
</dbReference>
<reference evidence="2" key="1">
    <citation type="journal article" date="2020" name="Nature">
        <title>Giant virus diversity and host interactions through global metagenomics.</title>
        <authorList>
            <person name="Schulz F."/>
            <person name="Roux S."/>
            <person name="Paez-Espino D."/>
            <person name="Jungbluth S."/>
            <person name="Walsh D.A."/>
            <person name="Denef V.J."/>
            <person name="McMahon K.D."/>
            <person name="Konstantinidis K.T."/>
            <person name="Eloe-Fadrosh E.A."/>
            <person name="Kyrpides N.C."/>
            <person name="Woyke T."/>
        </authorList>
    </citation>
    <scope>NUCLEOTIDE SEQUENCE</scope>
    <source>
        <strain evidence="2">GVMAG-M-3300023184-120</strain>
    </source>
</reference>
<name>A0A6C0HIU0_9ZZZZ</name>
<organism evidence="2">
    <name type="scientific">viral metagenome</name>
    <dbReference type="NCBI Taxonomy" id="1070528"/>
    <lineage>
        <taxon>unclassified sequences</taxon>
        <taxon>metagenomes</taxon>
        <taxon>organismal metagenomes</taxon>
    </lineage>
</organism>